<reference evidence="6" key="2">
    <citation type="submission" date="2021-04" db="EMBL/GenBank/DDBJ databases">
        <authorList>
            <person name="Gilroy R."/>
        </authorList>
    </citation>
    <scope>NUCLEOTIDE SEQUENCE</scope>
    <source>
        <strain evidence="6">USAMLcec3-2134</strain>
    </source>
</reference>
<evidence type="ECO:0000256" key="2">
    <source>
        <dbReference type="ARBA" id="ARBA00023125"/>
    </source>
</evidence>
<dbReference type="InterPro" id="IPR028978">
    <property type="entry name" value="Chorismate_lyase_/UTRA_dom_sf"/>
</dbReference>
<keyword evidence="1" id="KW-0805">Transcription regulation</keyword>
<evidence type="ECO:0000313" key="6">
    <source>
        <dbReference type="EMBL" id="HJB91375.1"/>
    </source>
</evidence>
<dbReference type="PANTHER" id="PTHR44846">
    <property type="entry name" value="MANNOSYL-D-GLYCERATE TRANSPORT/METABOLISM SYSTEM REPRESSOR MNGR-RELATED"/>
    <property type="match status" value="1"/>
</dbReference>
<proteinExistence type="predicted"/>
<dbReference type="SUPFAM" id="SSF46785">
    <property type="entry name" value="Winged helix' DNA-binding domain"/>
    <property type="match status" value="1"/>
</dbReference>
<name>A0A9D2MTJ1_9FIRM</name>
<accession>A0A9D2MTJ1</accession>
<protein>
    <recommendedName>
        <fullName evidence="4">Trehalose operon repressor</fullName>
    </recommendedName>
</protein>
<sequence>MPKAKYNSIYRDLKEKIETEAYAYQEMLPSEHTLIAEYGCSRNTVRRAIAELTADGYVQPMHGKGVRNIFQPVKQAAFTVGGIESFRESAARNRRRPSTKVLQFAQITADEKIQKRTGFLKGTELYYIQRLRFLNGEPLILDHNYFLRELTSGLTPAIAERSVYDYLEGTLGLTISTSRRTLTVERVTQVDEKYIDLHDYNCMAVISSQTFDDNGILFEFTQSRHRPDYFRFQDVATRRRVPAFPEWEA</sequence>
<reference evidence="6" key="1">
    <citation type="journal article" date="2021" name="PeerJ">
        <title>Extensive microbial diversity within the chicken gut microbiome revealed by metagenomics and culture.</title>
        <authorList>
            <person name="Gilroy R."/>
            <person name="Ravi A."/>
            <person name="Getino M."/>
            <person name="Pursley I."/>
            <person name="Horton D.L."/>
            <person name="Alikhan N.F."/>
            <person name="Baker D."/>
            <person name="Gharbi K."/>
            <person name="Hall N."/>
            <person name="Watson M."/>
            <person name="Adriaenssens E.M."/>
            <person name="Foster-Nyarko E."/>
            <person name="Jarju S."/>
            <person name="Secka A."/>
            <person name="Antonio M."/>
            <person name="Oren A."/>
            <person name="Chaudhuri R.R."/>
            <person name="La Ragione R."/>
            <person name="Hildebrand F."/>
            <person name="Pallen M.J."/>
        </authorList>
    </citation>
    <scope>NUCLEOTIDE SEQUENCE</scope>
    <source>
        <strain evidence="6">USAMLcec3-2134</strain>
    </source>
</reference>
<dbReference type="InterPro" id="IPR011663">
    <property type="entry name" value="UTRA"/>
</dbReference>
<organism evidence="6 7">
    <name type="scientific">Candidatus Eisenbergiella merdigallinarum</name>
    <dbReference type="NCBI Taxonomy" id="2838552"/>
    <lineage>
        <taxon>Bacteria</taxon>
        <taxon>Bacillati</taxon>
        <taxon>Bacillota</taxon>
        <taxon>Clostridia</taxon>
        <taxon>Lachnospirales</taxon>
        <taxon>Lachnospiraceae</taxon>
        <taxon>Eisenbergiella</taxon>
    </lineage>
</organism>
<dbReference type="CDD" id="cd07377">
    <property type="entry name" value="WHTH_GntR"/>
    <property type="match status" value="1"/>
</dbReference>
<dbReference type="GO" id="GO:0003700">
    <property type="term" value="F:DNA-binding transcription factor activity"/>
    <property type="evidence" value="ECO:0007669"/>
    <property type="project" value="UniProtKB-UniRule"/>
</dbReference>
<dbReference type="GO" id="GO:0003677">
    <property type="term" value="F:DNA binding"/>
    <property type="evidence" value="ECO:0007669"/>
    <property type="project" value="UniProtKB-UniRule"/>
</dbReference>
<dbReference type="PROSITE" id="PS50949">
    <property type="entry name" value="HTH_GNTR"/>
    <property type="match status" value="1"/>
</dbReference>
<gene>
    <name evidence="6" type="primary">treR</name>
    <name evidence="6" type="ORF">H9763_07900</name>
</gene>
<dbReference type="SMART" id="SM00866">
    <property type="entry name" value="UTRA"/>
    <property type="match status" value="1"/>
</dbReference>
<dbReference type="PANTHER" id="PTHR44846:SF12">
    <property type="entry name" value="HTH-TYPE TRANSCRIPTIONAL REGULATOR TRER"/>
    <property type="match status" value="1"/>
</dbReference>
<feature type="domain" description="HTH gntR-type" evidence="5">
    <location>
        <begin position="3"/>
        <end position="71"/>
    </location>
</feature>
<dbReference type="InterPro" id="IPR036390">
    <property type="entry name" value="WH_DNA-bd_sf"/>
</dbReference>
<dbReference type="InterPro" id="IPR012770">
    <property type="entry name" value="TreR"/>
</dbReference>
<dbReference type="Gene3D" id="3.40.1410.10">
    <property type="entry name" value="Chorismate lyase-like"/>
    <property type="match status" value="1"/>
</dbReference>
<dbReference type="InterPro" id="IPR050679">
    <property type="entry name" value="Bact_HTH_transcr_reg"/>
</dbReference>
<dbReference type="PRINTS" id="PR00035">
    <property type="entry name" value="HTHGNTR"/>
</dbReference>
<dbReference type="EMBL" id="DWXE01000027">
    <property type="protein sequence ID" value="HJB91375.1"/>
    <property type="molecule type" value="Genomic_DNA"/>
</dbReference>
<evidence type="ECO:0000256" key="1">
    <source>
        <dbReference type="ARBA" id="ARBA00023015"/>
    </source>
</evidence>
<dbReference type="SUPFAM" id="SSF64288">
    <property type="entry name" value="Chorismate lyase-like"/>
    <property type="match status" value="1"/>
</dbReference>
<evidence type="ECO:0000256" key="3">
    <source>
        <dbReference type="ARBA" id="ARBA00023163"/>
    </source>
</evidence>
<dbReference type="Pfam" id="PF07702">
    <property type="entry name" value="UTRA"/>
    <property type="match status" value="1"/>
</dbReference>
<evidence type="ECO:0000313" key="7">
    <source>
        <dbReference type="Proteomes" id="UP000886883"/>
    </source>
</evidence>
<dbReference type="SMART" id="SM00345">
    <property type="entry name" value="HTH_GNTR"/>
    <property type="match status" value="1"/>
</dbReference>
<dbReference type="AlphaFoldDB" id="A0A9D2MTJ1"/>
<dbReference type="InterPro" id="IPR000524">
    <property type="entry name" value="Tscrpt_reg_HTH_GntR"/>
</dbReference>
<keyword evidence="2" id="KW-0238">DNA-binding</keyword>
<dbReference type="NCBIfam" id="TIGR02404">
    <property type="entry name" value="trehalos_R_Bsub"/>
    <property type="match status" value="1"/>
</dbReference>
<dbReference type="InterPro" id="IPR036388">
    <property type="entry name" value="WH-like_DNA-bd_sf"/>
</dbReference>
<evidence type="ECO:0000259" key="5">
    <source>
        <dbReference type="PROSITE" id="PS50949"/>
    </source>
</evidence>
<dbReference type="Proteomes" id="UP000886883">
    <property type="component" value="Unassembled WGS sequence"/>
</dbReference>
<dbReference type="Gene3D" id="1.10.10.10">
    <property type="entry name" value="Winged helix-like DNA-binding domain superfamily/Winged helix DNA-binding domain"/>
    <property type="match status" value="1"/>
</dbReference>
<evidence type="ECO:0000256" key="4">
    <source>
        <dbReference type="NCBIfam" id="TIGR02404"/>
    </source>
</evidence>
<comment type="caution">
    <text evidence="6">The sequence shown here is derived from an EMBL/GenBank/DDBJ whole genome shotgun (WGS) entry which is preliminary data.</text>
</comment>
<keyword evidence="3" id="KW-0804">Transcription</keyword>
<dbReference type="Pfam" id="PF00392">
    <property type="entry name" value="GntR"/>
    <property type="match status" value="1"/>
</dbReference>
<dbReference type="GO" id="GO:0045892">
    <property type="term" value="P:negative regulation of DNA-templated transcription"/>
    <property type="evidence" value="ECO:0007669"/>
    <property type="project" value="TreeGrafter"/>
</dbReference>